<evidence type="ECO:0000256" key="1">
    <source>
        <dbReference type="SAM" id="MobiDB-lite"/>
    </source>
</evidence>
<dbReference type="Gene3D" id="4.10.1080.10">
    <property type="entry name" value="TSP type-3 repeat"/>
    <property type="match status" value="1"/>
</dbReference>
<organism evidence="2">
    <name type="scientific">uncultured Poseidoniia archaeon</name>
    <dbReference type="NCBI Taxonomy" id="1697135"/>
    <lineage>
        <taxon>Archaea</taxon>
        <taxon>Methanobacteriati</taxon>
        <taxon>Thermoplasmatota</taxon>
        <taxon>Candidatus Poseidoniia</taxon>
        <taxon>environmental samples</taxon>
    </lineage>
</organism>
<feature type="region of interest" description="Disordered" evidence="1">
    <location>
        <begin position="1"/>
        <end position="57"/>
    </location>
</feature>
<evidence type="ECO:0000313" key="2">
    <source>
        <dbReference type="EMBL" id="ANV79520.1"/>
    </source>
</evidence>
<proteinExistence type="predicted"/>
<dbReference type="EMBL" id="KP211837">
    <property type="protein sequence ID" value="ANV79520.1"/>
    <property type="molecule type" value="Genomic_DNA"/>
</dbReference>
<reference evidence="2" key="1">
    <citation type="submission" date="2014-11" db="EMBL/GenBank/DDBJ databases">
        <authorList>
            <person name="Zhu J."/>
            <person name="Qi W."/>
            <person name="Song R."/>
        </authorList>
    </citation>
    <scope>NUCLEOTIDE SEQUENCE</scope>
</reference>
<dbReference type="GO" id="GO:0005509">
    <property type="term" value="F:calcium ion binding"/>
    <property type="evidence" value="ECO:0007669"/>
    <property type="project" value="InterPro"/>
</dbReference>
<accession>A0A1B1TB77</accession>
<protein>
    <submittedName>
        <fullName evidence="2">Uncharacterized protein</fullName>
    </submittedName>
</protein>
<reference evidence="2" key="2">
    <citation type="journal article" date="2015" name="ISME J.">
        <title>A new class of marine Euryarchaeota group II from the Mediterranean deep chlorophyll maximum.</title>
        <authorList>
            <person name="Martin-Cuadrado A.B."/>
            <person name="Garcia-Heredia I."/>
            <person name="Molto A.G."/>
            <person name="Lopez-Ubeda R."/>
            <person name="Kimes N."/>
            <person name="Lopez-Garcia P."/>
            <person name="Moreira D."/>
            <person name="Rodriguez-Valera F."/>
        </authorList>
    </citation>
    <scope>NUCLEOTIDE SEQUENCE</scope>
</reference>
<feature type="compositionally biased region" description="Acidic residues" evidence="1">
    <location>
        <begin position="11"/>
        <end position="28"/>
    </location>
</feature>
<sequence length="57" mass="6582">MRIPLNQFEWADTDLDGIGDNTDSDDDNDGRSDNFDTFPNNKYEWADYDGDKLGDNF</sequence>
<name>A0A1B1TB77_9ARCH</name>
<dbReference type="SUPFAM" id="SSF103647">
    <property type="entry name" value="TSP type-3 repeat"/>
    <property type="match status" value="1"/>
</dbReference>
<dbReference type="AlphaFoldDB" id="A0A1B1TB77"/>
<dbReference type="InterPro" id="IPR028974">
    <property type="entry name" value="TSP_type-3_rpt"/>
</dbReference>